<dbReference type="Proteomes" id="UP001596406">
    <property type="component" value="Unassembled WGS sequence"/>
</dbReference>
<feature type="transmembrane region" description="Helical" evidence="1">
    <location>
        <begin position="38"/>
        <end position="63"/>
    </location>
</feature>
<feature type="transmembrane region" description="Helical" evidence="1">
    <location>
        <begin position="13"/>
        <end position="31"/>
    </location>
</feature>
<dbReference type="EMBL" id="JBHSXM010000001">
    <property type="protein sequence ID" value="MFC6837614.1"/>
    <property type="molecule type" value="Genomic_DNA"/>
</dbReference>
<proteinExistence type="predicted"/>
<sequence>MDATLLQSVPVDALTALAVLGALVLVGRLALRVAWKLVVVAALVVVGLWVFDVVSAPFAAALLF</sequence>
<gene>
    <name evidence="2" type="ORF">ACFQHK_14045</name>
</gene>
<keyword evidence="1" id="KW-0472">Membrane</keyword>
<protein>
    <submittedName>
        <fullName evidence="2">Uncharacterized protein</fullName>
    </submittedName>
</protein>
<reference evidence="2 3" key="1">
    <citation type="journal article" date="2019" name="Int. J. Syst. Evol. Microbiol.">
        <title>The Global Catalogue of Microorganisms (GCM) 10K type strain sequencing project: providing services to taxonomists for standard genome sequencing and annotation.</title>
        <authorList>
            <consortium name="The Broad Institute Genomics Platform"/>
            <consortium name="The Broad Institute Genome Sequencing Center for Infectious Disease"/>
            <person name="Wu L."/>
            <person name="Ma J."/>
        </authorList>
    </citation>
    <scope>NUCLEOTIDE SEQUENCE [LARGE SCALE GENOMIC DNA]</scope>
    <source>
        <strain evidence="2 3">PSRA2</strain>
    </source>
</reference>
<evidence type="ECO:0000256" key="1">
    <source>
        <dbReference type="SAM" id="Phobius"/>
    </source>
</evidence>
<dbReference type="InterPro" id="IPR058342">
    <property type="entry name" value="DUF8029"/>
</dbReference>
<keyword evidence="1" id="KW-0812">Transmembrane</keyword>
<dbReference type="Pfam" id="PF26072">
    <property type="entry name" value="DUF8029"/>
    <property type="match status" value="1"/>
</dbReference>
<keyword evidence="3" id="KW-1185">Reference proteome</keyword>
<dbReference type="AlphaFoldDB" id="A0ABD5UB81"/>
<keyword evidence="1" id="KW-1133">Transmembrane helix</keyword>
<name>A0ABD5UB81_9EURY</name>
<evidence type="ECO:0000313" key="3">
    <source>
        <dbReference type="Proteomes" id="UP001596406"/>
    </source>
</evidence>
<comment type="caution">
    <text evidence="2">The sequence shown here is derived from an EMBL/GenBank/DDBJ whole genome shotgun (WGS) entry which is preliminary data.</text>
</comment>
<organism evidence="2 3">
    <name type="scientific">Halomarina ordinaria</name>
    <dbReference type="NCBI Taxonomy" id="3033939"/>
    <lineage>
        <taxon>Archaea</taxon>
        <taxon>Methanobacteriati</taxon>
        <taxon>Methanobacteriota</taxon>
        <taxon>Stenosarchaea group</taxon>
        <taxon>Halobacteria</taxon>
        <taxon>Halobacteriales</taxon>
        <taxon>Natronomonadaceae</taxon>
        <taxon>Halomarina</taxon>
    </lineage>
</organism>
<evidence type="ECO:0000313" key="2">
    <source>
        <dbReference type="EMBL" id="MFC6837614.1"/>
    </source>
</evidence>
<accession>A0ABD5UB81</accession>
<dbReference type="RefSeq" id="WP_304449278.1">
    <property type="nucleotide sequence ID" value="NZ_JARRAH010000001.1"/>
</dbReference>